<protein>
    <submittedName>
        <fullName evidence="2">NADPH-dependent oxidoreductase</fullName>
    </submittedName>
</protein>
<evidence type="ECO:0000259" key="1">
    <source>
        <dbReference type="Pfam" id="PF03358"/>
    </source>
</evidence>
<dbReference type="Gene3D" id="3.40.50.360">
    <property type="match status" value="1"/>
</dbReference>
<dbReference type="InterPro" id="IPR029039">
    <property type="entry name" value="Flavoprotein-like_sf"/>
</dbReference>
<dbReference type="SUPFAM" id="SSF52218">
    <property type="entry name" value="Flavoproteins"/>
    <property type="match status" value="1"/>
</dbReference>
<dbReference type="PANTHER" id="PTHR30543">
    <property type="entry name" value="CHROMATE REDUCTASE"/>
    <property type="match status" value="1"/>
</dbReference>
<sequence length="179" mass="19749">MKFGIILGSTREGRVSPQVGEYIQKVASKQAGHEFEIVDIADYNLPFLGTGEANPAWNAKINELDGYIFIVQEYNHGMSAALKNALDSARDEWFNKAAGIVSYGSGGGIRAAEQVRLVLAEQYVAGVRTNPAFNLFTDFENFSTFKPGDHMEAGVNDMLNELINWVSCFQSNPLILYNC</sequence>
<accession>A0A844CCC9</accession>
<dbReference type="Proteomes" id="UP000440066">
    <property type="component" value="Unassembled WGS sequence"/>
</dbReference>
<dbReference type="GO" id="GO:0016491">
    <property type="term" value="F:oxidoreductase activity"/>
    <property type="evidence" value="ECO:0007669"/>
    <property type="project" value="InterPro"/>
</dbReference>
<proteinExistence type="predicted"/>
<name>A0A844CCC9_9LACT</name>
<evidence type="ECO:0000313" key="3">
    <source>
        <dbReference type="Proteomes" id="UP000440066"/>
    </source>
</evidence>
<organism evidence="2 3">
    <name type="scientific">Fundicoccus ignavus</name>
    <dbReference type="NCBI Taxonomy" id="2664442"/>
    <lineage>
        <taxon>Bacteria</taxon>
        <taxon>Bacillati</taxon>
        <taxon>Bacillota</taxon>
        <taxon>Bacilli</taxon>
        <taxon>Lactobacillales</taxon>
        <taxon>Aerococcaceae</taxon>
        <taxon>Fundicoccus</taxon>
    </lineage>
</organism>
<dbReference type="Pfam" id="PF03358">
    <property type="entry name" value="FMN_red"/>
    <property type="match status" value="1"/>
</dbReference>
<dbReference type="InterPro" id="IPR005025">
    <property type="entry name" value="FMN_Rdtase-like_dom"/>
</dbReference>
<dbReference type="PANTHER" id="PTHR30543:SF21">
    <property type="entry name" value="NAD(P)H-DEPENDENT FMN REDUCTASE LOT6"/>
    <property type="match status" value="1"/>
</dbReference>
<comment type="caution">
    <text evidence="2">The sequence shown here is derived from an EMBL/GenBank/DDBJ whole genome shotgun (WGS) entry which is preliminary data.</text>
</comment>
<dbReference type="AlphaFoldDB" id="A0A844CCC9"/>
<reference evidence="2 3" key="1">
    <citation type="submission" date="2019-11" db="EMBL/GenBank/DDBJ databases">
        <title>Characterisation of Fundicoccus ignavus gen. nov. sp. nov., a novel genus of the family Aerococcaceae from bulk tank milk.</title>
        <authorList>
            <person name="Siebert A."/>
            <person name="Huptas C."/>
            <person name="Wenning M."/>
            <person name="Scherer S."/>
            <person name="Doll E.V."/>
        </authorList>
    </citation>
    <scope>NUCLEOTIDE SEQUENCE [LARGE SCALE GENOMIC DNA]</scope>
    <source>
        <strain evidence="2 3">DSM 109652</strain>
    </source>
</reference>
<dbReference type="InterPro" id="IPR050712">
    <property type="entry name" value="NAD(P)H-dep_reductase"/>
</dbReference>
<evidence type="ECO:0000313" key="2">
    <source>
        <dbReference type="EMBL" id="MRJ46830.1"/>
    </source>
</evidence>
<dbReference type="EMBL" id="WJQT01000004">
    <property type="protein sequence ID" value="MRJ46830.1"/>
    <property type="molecule type" value="Genomic_DNA"/>
</dbReference>
<dbReference type="GO" id="GO:0005829">
    <property type="term" value="C:cytosol"/>
    <property type="evidence" value="ECO:0007669"/>
    <property type="project" value="TreeGrafter"/>
</dbReference>
<dbReference type="GO" id="GO:0010181">
    <property type="term" value="F:FMN binding"/>
    <property type="evidence" value="ECO:0007669"/>
    <property type="project" value="TreeGrafter"/>
</dbReference>
<dbReference type="RefSeq" id="WP_153831920.1">
    <property type="nucleotide sequence ID" value="NZ_WJQT01000004.1"/>
</dbReference>
<feature type="domain" description="NADPH-dependent FMN reductase-like" evidence="1">
    <location>
        <begin position="1"/>
        <end position="124"/>
    </location>
</feature>
<gene>
    <name evidence="2" type="ORF">GF867_04500</name>
</gene>